<proteinExistence type="predicted"/>
<gene>
    <name evidence="2" type="ORF">SacxiDRAFT_4399</name>
</gene>
<reference evidence="2 3" key="1">
    <citation type="submission" date="2012-01" db="EMBL/GenBank/DDBJ databases">
        <title>Improved High-Quality Draft sequence of Saccharomonospora xinjiangensis XJ-54.</title>
        <authorList>
            <consortium name="US DOE Joint Genome Institute"/>
            <person name="Lucas S."/>
            <person name="Han J."/>
            <person name="Lapidus A."/>
            <person name="Cheng J.-F."/>
            <person name="Goodwin L."/>
            <person name="Pitluck S."/>
            <person name="Peters L."/>
            <person name="Mikhailova N."/>
            <person name="Teshima H."/>
            <person name="Detter J.C."/>
            <person name="Han C."/>
            <person name="Tapia R."/>
            <person name="Land M."/>
            <person name="Hauser L."/>
            <person name="Kyrpides N."/>
            <person name="Ivanova N."/>
            <person name="Pagani I."/>
            <person name="Brambilla E.-M."/>
            <person name="Klenk H.-P."/>
            <person name="Woyke T."/>
        </authorList>
    </citation>
    <scope>NUCLEOTIDE SEQUENCE [LARGE SCALE GENOMIC DNA]</scope>
    <source>
        <strain evidence="2 3">XJ-54</strain>
    </source>
</reference>
<protein>
    <recommendedName>
        <fullName evidence="1">DinB-like domain-containing protein</fullName>
    </recommendedName>
</protein>
<name>I0V8X6_9PSEU</name>
<dbReference type="eggNOG" id="ENOG5030IMM">
    <property type="taxonomic scope" value="Bacteria"/>
</dbReference>
<evidence type="ECO:0000259" key="1">
    <source>
        <dbReference type="Pfam" id="PF12867"/>
    </source>
</evidence>
<dbReference type="EMBL" id="JH636049">
    <property type="protein sequence ID" value="EID56579.1"/>
    <property type="molecule type" value="Genomic_DNA"/>
</dbReference>
<accession>I0V8X6</accession>
<keyword evidence="3" id="KW-1185">Reference proteome</keyword>
<dbReference type="InterPro" id="IPR034660">
    <property type="entry name" value="DinB/YfiT-like"/>
</dbReference>
<dbReference type="Gene3D" id="1.20.120.450">
    <property type="entry name" value="dinb family like domain"/>
    <property type="match status" value="1"/>
</dbReference>
<dbReference type="AlphaFoldDB" id="I0V8X6"/>
<sequence>MSSNRRDLVRRQFDLTWSLLDLHLTELVAEDFVWEPAQHCGTMRQDTGGTWVADFAESEPHPIPVPTIGWVTWHLGWWWTAALDHARGRKPRGHDEIPWPGVGEATIDWVRGLRAEWIAVLDQLSDEDLDSTASFPWPEEAGRTVADTVAWVNAELMKNTAEIGQLRVLRAATSHSTTDAP</sequence>
<dbReference type="RefSeq" id="WP_006240812.1">
    <property type="nucleotide sequence ID" value="NZ_JH636049.1"/>
</dbReference>
<dbReference type="Proteomes" id="UP000004691">
    <property type="component" value="Unassembled WGS sequence"/>
</dbReference>
<organism evidence="2 3">
    <name type="scientific">Saccharomonospora xinjiangensis XJ-54</name>
    <dbReference type="NCBI Taxonomy" id="882086"/>
    <lineage>
        <taxon>Bacteria</taxon>
        <taxon>Bacillati</taxon>
        <taxon>Actinomycetota</taxon>
        <taxon>Actinomycetes</taxon>
        <taxon>Pseudonocardiales</taxon>
        <taxon>Pseudonocardiaceae</taxon>
        <taxon>Saccharomonospora</taxon>
    </lineage>
</organism>
<dbReference type="OrthoDB" id="5022306at2"/>
<dbReference type="STRING" id="882086.SacxiDRAFT_4399"/>
<evidence type="ECO:0000313" key="2">
    <source>
        <dbReference type="EMBL" id="EID56579.1"/>
    </source>
</evidence>
<feature type="domain" description="DinB-like" evidence="1">
    <location>
        <begin position="12"/>
        <end position="163"/>
    </location>
</feature>
<dbReference type="Pfam" id="PF12867">
    <property type="entry name" value="DinB_2"/>
    <property type="match status" value="1"/>
</dbReference>
<dbReference type="InterPro" id="IPR024775">
    <property type="entry name" value="DinB-like"/>
</dbReference>
<dbReference type="SUPFAM" id="SSF109854">
    <property type="entry name" value="DinB/YfiT-like putative metalloenzymes"/>
    <property type="match status" value="1"/>
</dbReference>
<dbReference type="HOGENOM" id="CLU_097136_0_0_11"/>
<evidence type="ECO:0000313" key="3">
    <source>
        <dbReference type="Proteomes" id="UP000004691"/>
    </source>
</evidence>